<protein>
    <submittedName>
        <fullName evidence="1">Uncharacterized protein</fullName>
    </submittedName>
</protein>
<proteinExistence type="predicted"/>
<organism evidence="1 2">
    <name type="scientific">Smallanthus sonchifolius</name>
    <dbReference type="NCBI Taxonomy" id="185202"/>
    <lineage>
        <taxon>Eukaryota</taxon>
        <taxon>Viridiplantae</taxon>
        <taxon>Streptophyta</taxon>
        <taxon>Embryophyta</taxon>
        <taxon>Tracheophyta</taxon>
        <taxon>Spermatophyta</taxon>
        <taxon>Magnoliopsida</taxon>
        <taxon>eudicotyledons</taxon>
        <taxon>Gunneridae</taxon>
        <taxon>Pentapetalae</taxon>
        <taxon>asterids</taxon>
        <taxon>campanulids</taxon>
        <taxon>Asterales</taxon>
        <taxon>Asteraceae</taxon>
        <taxon>Asteroideae</taxon>
        <taxon>Heliantheae alliance</taxon>
        <taxon>Millerieae</taxon>
        <taxon>Smallanthus</taxon>
    </lineage>
</organism>
<sequence>MIVVDEEGTTMQANVLKRWFSIYASVEGYRLLLHYTPLDVIGFVADVGEVKNIKTSKGKDTYKVNVLIQDLKMQKIFFFNNTAEVNLSKVKQVVIVATKSFMSAKLWGATQLLFRVRKG</sequence>
<reference evidence="1 2" key="2">
    <citation type="journal article" date="2022" name="Mol. Ecol. Resour.">
        <title>The genomes of chicory, endive, great burdock and yacon provide insights into Asteraceae paleo-polyploidization history and plant inulin production.</title>
        <authorList>
            <person name="Fan W."/>
            <person name="Wang S."/>
            <person name="Wang H."/>
            <person name="Wang A."/>
            <person name="Jiang F."/>
            <person name="Liu H."/>
            <person name="Zhao H."/>
            <person name="Xu D."/>
            <person name="Zhang Y."/>
        </authorList>
    </citation>
    <scope>NUCLEOTIDE SEQUENCE [LARGE SCALE GENOMIC DNA]</scope>
    <source>
        <strain evidence="2">cv. Yunnan</strain>
        <tissue evidence="1">Leaves</tissue>
    </source>
</reference>
<name>A0ACB9J7Z6_9ASTR</name>
<gene>
    <name evidence="1" type="ORF">L1987_15529</name>
</gene>
<evidence type="ECO:0000313" key="1">
    <source>
        <dbReference type="EMBL" id="KAI3815846.1"/>
    </source>
</evidence>
<keyword evidence="2" id="KW-1185">Reference proteome</keyword>
<dbReference type="EMBL" id="CM042022">
    <property type="protein sequence ID" value="KAI3815846.1"/>
    <property type="molecule type" value="Genomic_DNA"/>
</dbReference>
<reference evidence="2" key="1">
    <citation type="journal article" date="2022" name="Mol. Ecol. Resour.">
        <title>The genomes of chicory, endive, great burdock and yacon provide insights into Asteraceae palaeo-polyploidization history and plant inulin production.</title>
        <authorList>
            <person name="Fan W."/>
            <person name="Wang S."/>
            <person name="Wang H."/>
            <person name="Wang A."/>
            <person name="Jiang F."/>
            <person name="Liu H."/>
            <person name="Zhao H."/>
            <person name="Xu D."/>
            <person name="Zhang Y."/>
        </authorList>
    </citation>
    <scope>NUCLEOTIDE SEQUENCE [LARGE SCALE GENOMIC DNA]</scope>
    <source>
        <strain evidence="2">cv. Yunnan</strain>
    </source>
</reference>
<evidence type="ECO:0000313" key="2">
    <source>
        <dbReference type="Proteomes" id="UP001056120"/>
    </source>
</evidence>
<comment type="caution">
    <text evidence="1">The sequence shown here is derived from an EMBL/GenBank/DDBJ whole genome shotgun (WGS) entry which is preliminary data.</text>
</comment>
<accession>A0ACB9J7Z6</accession>
<dbReference type="Proteomes" id="UP001056120">
    <property type="component" value="Linkage Group LG05"/>
</dbReference>